<sequence>MEEMNCQRRSTKATRQKLDVFQKKHRVEVRLSDYDLDVLDATCEKLHMTRSQVLRGGIHDLKNVTVTEVKNIHNTSLEALASECRVLGIHVNQIAKSLNTRQVNYKYMDNDEFLSTFQAVKCVPEIVNKISELITKVEEARKDFVIDVDAEVDKGIDNYLYGQRTVSDRYLEVNDYGDD</sequence>
<dbReference type="Proteomes" id="UP000184301">
    <property type="component" value="Unassembled WGS sequence"/>
</dbReference>
<dbReference type="RefSeq" id="WP_073112164.1">
    <property type="nucleotide sequence ID" value="NZ_FQZY01000055.1"/>
</dbReference>
<gene>
    <name evidence="1" type="ORF">SAMN02745243_03143</name>
</gene>
<evidence type="ECO:0000313" key="2">
    <source>
        <dbReference type="Proteomes" id="UP000184301"/>
    </source>
</evidence>
<dbReference type="AlphaFoldDB" id="A0A1M6T694"/>
<reference evidence="1 2" key="1">
    <citation type="submission" date="2016-11" db="EMBL/GenBank/DDBJ databases">
        <authorList>
            <person name="Jaros S."/>
            <person name="Januszkiewicz K."/>
            <person name="Wedrychowicz H."/>
        </authorList>
    </citation>
    <scope>NUCLEOTIDE SEQUENCE [LARGE SCALE GENOMIC DNA]</scope>
    <source>
        <strain evidence="1 2">DSM 15480</strain>
    </source>
</reference>
<dbReference type="EMBL" id="FQZY01000055">
    <property type="protein sequence ID" value="SHK52406.1"/>
    <property type="molecule type" value="Genomic_DNA"/>
</dbReference>
<proteinExistence type="predicted"/>
<organism evidence="1 2">
    <name type="scientific">Hespellia stercorisuis DSM 15480</name>
    <dbReference type="NCBI Taxonomy" id="1121950"/>
    <lineage>
        <taxon>Bacteria</taxon>
        <taxon>Bacillati</taxon>
        <taxon>Bacillota</taxon>
        <taxon>Clostridia</taxon>
        <taxon>Lachnospirales</taxon>
        <taxon>Lachnospiraceae</taxon>
        <taxon>Hespellia</taxon>
    </lineage>
</organism>
<keyword evidence="2" id="KW-1185">Reference proteome</keyword>
<evidence type="ECO:0008006" key="3">
    <source>
        <dbReference type="Google" id="ProtNLM"/>
    </source>
</evidence>
<name>A0A1M6T694_9FIRM</name>
<evidence type="ECO:0000313" key="1">
    <source>
        <dbReference type="EMBL" id="SHK52406.1"/>
    </source>
</evidence>
<protein>
    <recommendedName>
        <fullName evidence="3">Mobilisation protein (MobC)</fullName>
    </recommendedName>
</protein>
<accession>A0A1M6T694</accession>